<dbReference type="Proteomes" id="UP001157138">
    <property type="component" value="Unassembled WGS sequence"/>
</dbReference>
<accession>A0ABQ6F3A6</accession>
<evidence type="ECO:0000313" key="1">
    <source>
        <dbReference type="EMBL" id="GLT20003.1"/>
    </source>
</evidence>
<reference evidence="2" key="1">
    <citation type="journal article" date="2019" name="Int. J. Syst. Evol. Microbiol.">
        <title>The Global Catalogue of Microorganisms (GCM) 10K type strain sequencing project: providing services to taxonomists for standard genome sequencing and annotation.</title>
        <authorList>
            <consortium name="The Broad Institute Genomics Platform"/>
            <consortium name="The Broad Institute Genome Sequencing Center for Infectious Disease"/>
            <person name="Wu L."/>
            <person name="Ma J."/>
        </authorList>
    </citation>
    <scope>NUCLEOTIDE SEQUENCE [LARGE SCALE GENOMIC DNA]</scope>
    <source>
        <strain evidence="2">NBRC 108723</strain>
    </source>
</reference>
<protein>
    <submittedName>
        <fullName evidence="1">Uncharacterized protein</fullName>
    </submittedName>
</protein>
<organism evidence="1 2">
    <name type="scientific">Vibrio zhanjiangensis</name>
    <dbReference type="NCBI Taxonomy" id="1046128"/>
    <lineage>
        <taxon>Bacteria</taxon>
        <taxon>Pseudomonadati</taxon>
        <taxon>Pseudomonadota</taxon>
        <taxon>Gammaproteobacteria</taxon>
        <taxon>Vibrionales</taxon>
        <taxon>Vibrionaceae</taxon>
        <taxon>Vibrio</taxon>
    </lineage>
</organism>
<name>A0ABQ6F3A6_9VIBR</name>
<proteinExistence type="predicted"/>
<dbReference type="RefSeq" id="WP_284193836.1">
    <property type="nucleotide sequence ID" value="NZ_BSPW01000090.1"/>
</dbReference>
<comment type="caution">
    <text evidence="1">The sequence shown here is derived from an EMBL/GenBank/DDBJ whole genome shotgun (WGS) entry which is preliminary data.</text>
</comment>
<keyword evidence="2" id="KW-1185">Reference proteome</keyword>
<evidence type="ECO:0000313" key="2">
    <source>
        <dbReference type="Proteomes" id="UP001157138"/>
    </source>
</evidence>
<sequence length="118" mass="12801">MTIRHGERHVHSRALRESIHLLNYPVIGGFFATARAGAARAGKPNVFNIGAVVAFTMEGFTAQDGFAAGECFSDFRDFNIAKCCIVSEHLNCSAAAMFPLDKSVGILSRLCHIESNNQ</sequence>
<gene>
    <name evidence="1" type="ORF">GCM10007938_37860</name>
</gene>
<dbReference type="EMBL" id="BSPW01000090">
    <property type="protein sequence ID" value="GLT20003.1"/>
    <property type="molecule type" value="Genomic_DNA"/>
</dbReference>